<evidence type="ECO:0000313" key="9">
    <source>
        <dbReference type="Proteomes" id="UP000317648"/>
    </source>
</evidence>
<dbReference type="InterPro" id="IPR018752">
    <property type="entry name" value="DabA"/>
</dbReference>
<feature type="binding site" evidence="6">
    <location>
        <position position="351"/>
    </location>
    <ligand>
        <name>Zn(2+)</name>
        <dbReference type="ChEBI" id="CHEBI:29105"/>
    </ligand>
</feature>
<dbReference type="Pfam" id="PF10070">
    <property type="entry name" value="DabA"/>
    <property type="match status" value="1"/>
</dbReference>
<comment type="similarity">
    <text evidence="6">Belongs to the inorganic carbon transporter (TC 9.A.2) DabA family.</text>
</comment>
<keyword evidence="5 6" id="KW-0472">Membrane</keyword>
<dbReference type="PANTHER" id="PTHR38344">
    <property type="entry name" value="UPF0753 PROTEIN AQ_863"/>
    <property type="match status" value="1"/>
</dbReference>
<feature type="binding site" evidence="6">
    <location>
        <position position="353"/>
    </location>
    <ligand>
        <name>Zn(2+)</name>
        <dbReference type="ChEBI" id="CHEBI:29105"/>
    </ligand>
</feature>
<dbReference type="Proteomes" id="UP000317648">
    <property type="component" value="Chromosome"/>
</dbReference>
<gene>
    <name evidence="6" type="primary">dabA</name>
    <name evidence="8" type="ORF">Pla8534_01150</name>
</gene>
<feature type="binding site" evidence="6">
    <location>
        <position position="547"/>
    </location>
    <ligand>
        <name>Zn(2+)</name>
        <dbReference type="ChEBI" id="CHEBI:29105"/>
    </ligand>
</feature>
<evidence type="ECO:0000256" key="2">
    <source>
        <dbReference type="ARBA" id="ARBA00022475"/>
    </source>
</evidence>
<protein>
    <recommendedName>
        <fullName evidence="6">Probable inorganic carbon transporter subunit DabA</fullName>
    </recommendedName>
</protein>
<dbReference type="HAMAP" id="MF_01871">
    <property type="entry name" value="DabA"/>
    <property type="match status" value="1"/>
</dbReference>
<evidence type="ECO:0000256" key="1">
    <source>
        <dbReference type="ARBA" id="ARBA00022448"/>
    </source>
</evidence>
<reference evidence="8 9" key="1">
    <citation type="submission" date="2019-02" db="EMBL/GenBank/DDBJ databases">
        <title>Deep-cultivation of Planctomycetes and their phenomic and genomic characterization uncovers novel biology.</title>
        <authorList>
            <person name="Wiegand S."/>
            <person name="Jogler M."/>
            <person name="Boedeker C."/>
            <person name="Pinto D."/>
            <person name="Vollmers J."/>
            <person name="Rivas-Marin E."/>
            <person name="Kohn T."/>
            <person name="Peeters S.H."/>
            <person name="Heuer A."/>
            <person name="Rast P."/>
            <person name="Oberbeckmann S."/>
            <person name="Bunk B."/>
            <person name="Jeske O."/>
            <person name="Meyerdierks A."/>
            <person name="Storesund J.E."/>
            <person name="Kallscheuer N."/>
            <person name="Luecker S."/>
            <person name="Lage O.M."/>
            <person name="Pohl T."/>
            <person name="Merkel B.J."/>
            <person name="Hornburger P."/>
            <person name="Mueller R.-W."/>
            <person name="Bruemmer F."/>
            <person name="Labrenz M."/>
            <person name="Spormann A.M."/>
            <person name="Op den Camp H."/>
            <person name="Overmann J."/>
            <person name="Amann R."/>
            <person name="Jetten M.S.M."/>
            <person name="Mascher T."/>
            <person name="Medema M.H."/>
            <person name="Devos D.P."/>
            <person name="Kaster A.-K."/>
            <person name="Ovreas L."/>
            <person name="Rohde M."/>
            <person name="Galperin M.Y."/>
            <person name="Jogler C."/>
        </authorList>
    </citation>
    <scope>NUCLEOTIDE SEQUENCE [LARGE SCALE GENOMIC DNA]</scope>
    <source>
        <strain evidence="8 9">Pla85_3_4</strain>
    </source>
</reference>
<comment type="subunit">
    <text evidence="6">Forms a complex with DabB.</text>
</comment>
<evidence type="ECO:0000256" key="6">
    <source>
        <dbReference type="HAMAP-Rule" id="MF_01871"/>
    </source>
</evidence>
<evidence type="ECO:0000256" key="7">
    <source>
        <dbReference type="SAM" id="MobiDB-lite"/>
    </source>
</evidence>
<keyword evidence="3 6" id="KW-0479">Metal-binding</keyword>
<keyword evidence="1 6" id="KW-0813">Transport</keyword>
<dbReference type="GO" id="GO:0005886">
    <property type="term" value="C:plasma membrane"/>
    <property type="evidence" value="ECO:0007669"/>
    <property type="project" value="UniProtKB-SubCell"/>
</dbReference>
<name>A0A518DKL2_9BACT</name>
<dbReference type="EMBL" id="CP036433">
    <property type="protein sequence ID" value="QDU92369.1"/>
    <property type="molecule type" value="Genomic_DNA"/>
</dbReference>
<keyword evidence="2 6" id="KW-1003">Cell membrane</keyword>
<evidence type="ECO:0000256" key="5">
    <source>
        <dbReference type="ARBA" id="ARBA00023136"/>
    </source>
</evidence>
<keyword evidence="4 6" id="KW-0862">Zinc</keyword>
<accession>A0A518DKL2</accession>
<dbReference type="KEGG" id="lcre:Pla8534_01150"/>
<evidence type="ECO:0000256" key="3">
    <source>
        <dbReference type="ARBA" id="ARBA00022723"/>
    </source>
</evidence>
<proteinExistence type="inferred from homology"/>
<keyword evidence="9" id="KW-1185">Reference proteome</keyword>
<dbReference type="OrthoDB" id="9805101at2"/>
<feature type="region of interest" description="Disordered" evidence="7">
    <location>
        <begin position="826"/>
        <end position="853"/>
    </location>
</feature>
<comment type="function">
    <text evidence="6">Part of an energy-coupled inorganic carbon pump.</text>
</comment>
<dbReference type="AlphaFoldDB" id="A0A518DKL2"/>
<dbReference type="PANTHER" id="PTHR38344:SF1">
    <property type="entry name" value="INORGANIC CARBON TRANSPORTER SUBUNIT DABA-RELATED"/>
    <property type="match status" value="1"/>
</dbReference>
<evidence type="ECO:0000256" key="4">
    <source>
        <dbReference type="ARBA" id="ARBA00022833"/>
    </source>
</evidence>
<dbReference type="RefSeq" id="WP_145048259.1">
    <property type="nucleotide sequence ID" value="NZ_CP036433.1"/>
</dbReference>
<organism evidence="8 9">
    <name type="scientific">Lignipirellula cremea</name>
    <dbReference type="NCBI Taxonomy" id="2528010"/>
    <lineage>
        <taxon>Bacteria</taxon>
        <taxon>Pseudomonadati</taxon>
        <taxon>Planctomycetota</taxon>
        <taxon>Planctomycetia</taxon>
        <taxon>Pirellulales</taxon>
        <taxon>Pirellulaceae</taxon>
        <taxon>Lignipirellula</taxon>
    </lineage>
</organism>
<sequence length="853" mass="94154">MSQAISSEPSLSNEAETSLESVNTVHPRLSLALSEVLSITPPLWPLQEYVAVNPFLGLTENSFLEARHLLREVRDCELLPSLNFYRSLVAGQKISQADIRFAWDHCCDAHPDLFADFSFAELIARLEPEDDASREQDRDYYTVAELVDHQLYGDWTNHIVNDISRYCAAHYDEGQAAWPSPWKDLSLYAAWRHSAQVSRRMEQLGIPSFRDWARQLPTSPAAAIAQSLSVLQVPHEHWRSFLLCEMFSIGGWASFVKQQSKQPGAAASQKDDLLGLLAIRLAYDAALYQAQDAEFSLPFKTPQPVCSDRHVLSRYLLMVAHETSFRKEICDQLTTAKTQPTGRKSAQLVFCIDVRSEGIRRQLEAVSDEVETFGFAGFFGMPFEYIRLGESNGEPQCPVLLSPSFQVNEALRGGTREKSRQFAHRLGFRKAGRKIRKAFQTSAVACFSFVESIGLWYGGKLLTDSLGLNRSASQASGGDGLLLSFRARTGPDVDAEGANRLSLARKTELATGLLRNLGLTRDFAKIVAFCGHSCSVSNNPYKSALDCGACGGRSGQPNARVAASILNDPEVRTQLGQNGIAIPDDTWFVPAVHNTTIEQIQFFDDQNCPEDHSADLAQLKTWAQEASQLRLEERARQNGTTVNAIVRGSGDWSEIRAEWGLAGNAAFIAAPRSRTQNSDLKGRAFLHSYDAAQDPDGKVLELIMTAPLIVAHWINLQYFASTVDNRAFGSGNKTIHNVVGQIGVLQGNGGDLMTGLPWQSLHDGQNLQHQPLRLLAVIETSRAATQQIIDRHPMLQDLFNNGWMSLVVLEGEQLYRKNSAGEWCAEDRTPPGLESILPHSTAAHSSSSPGAST</sequence>
<comment type="cofactor">
    <cofactor evidence="6">
        <name>Zn(2+)</name>
        <dbReference type="ChEBI" id="CHEBI:29105"/>
    </cofactor>
</comment>
<feature type="binding site" evidence="6">
    <location>
        <position position="532"/>
    </location>
    <ligand>
        <name>Zn(2+)</name>
        <dbReference type="ChEBI" id="CHEBI:29105"/>
    </ligand>
</feature>
<comment type="subcellular location">
    <subcellularLocation>
        <location evidence="6">Cell membrane</location>
        <topology evidence="6">Peripheral membrane protein</topology>
    </subcellularLocation>
</comment>
<feature type="compositionally biased region" description="Low complexity" evidence="7">
    <location>
        <begin position="838"/>
        <end position="853"/>
    </location>
</feature>
<evidence type="ECO:0000313" key="8">
    <source>
        <dbReference type="EMBL" id="QDU92369.1"/>
    </source>
</evidence>
<dbReference type="GO" id="GO:0008270">
    <property type="term" value="F:zinc ion binding"/>
    <property type="evidence" value="ECO:0007669"/>
    <property type="project" value="UniProtKB-UniRule"/>
</dbReference>